<dbReference type="Proteomes" id="UP001187192">
    <property type="component" value="Unassembled WGS sequence"/>
</dbReference>
<dbReference type="InterPro" id="IPR023828">
    <property type="entry name" value="Peptidase_S8_Ser-AS"/>
</dbReference>
<evidence type="ECO:0000259" key="14">
    <source>
        <dbReference type="Pfam" id="PF05922"/>
    </source>
</evidence>
<feature type="active site" description="Charge relay system" evidence="10 11">
    <location>
        <position position="145"/>
    </location>
</feature>
<evidence type="ECO:0000256" key="5">
    <source>
        <dbReference type="ARBA" id="ARBA00022525"/>
    </source>
</evidence>
<dbReference type="Gene3D" id="3.30.70.80">
    <property type="entry name" value="Peptidase S8 propeptide/proteinase inhibitor I9"/>
    <property type="match status" value="1"/>
</dbReference>
<dbReference type="PROSITE" id="PS00138">
    <property type="entry name" value="SUBTILASE_SER"/>
    <property type="match status" value="1"/>
</dbReference>
<evidence type="ECO:0000259" key="15">
    <source>
        <dbReference type="Pfam" id="PF17766"/>
    </source>
</evidence>
<dbReference type="InterPro" id="IPR000209">
    <property type="entry name" value="Peptidase_S8/S53_dom"/>
</dbReference>
<dbReference type="InterPro" id="IPR010259">
    <property type="entry name" value="S8pro/Inhibitor_I9"/>
</dbReference>
<dbReference type="PRINTS" id="PR00723">
    <property type="entry name" value="SUBTILISIN"/>
</dbReference>
<evidence type="ECO:0000256" key="7">
    <source>
        <dbReference type="ARBA" id="ARBA00022729"/>
    </source>
</evidence>
<dbReference type="CDD" id="cd04852">
    <property type="entry name" value="Peptidases_S8_3"/>
    <property type="match status" value="1"/>
</dbReference>
<dbReference type="PROSITE" id="PS51892">
    <property type="entry name" value="SUBTILASE"/>
    <property type="match status" value="1"/>
</dbReference>
<dbReference type="Gene3D" id="3.40.50.200">
    <property type="entry name" value="Peptidase S8/S53 domain"/>
    <property type="match status" value="1"/>
</dbReference>
<feature type="domain" description="Peptidase S8/S53" evidence="13">
    <location>
        <begin position="136"/>
        <end position="587"/>
    </location>
</feature>
<evidence type="ECO:0000256" key="11">
    <source>
        <dbReference type="PROSITE-ProRule" id="PRU01240"/>
    </source>
</evidence>
<keyword evidence="9 11" id="KW-0720">Serine protease</keyword>
<gene>
    <name evidence="16" type="ORF">TIFTF001_003151</name>
</gene>
<feature type="active site" description="Charge relay system" evidence="10 11">
    <location>
        <position position="222"/>
    </location>
</feature>
<evidence type="ECO:0000256" key="3">
    <source>
        <dbReference type="ARBA" id="ARBA00011073"/>
    </source>
</evidence>
<evidence type="ECO:0000256" key="9">
    <source>
        <dbReference type="ARBA" id="ARBA00022825"/>
    </source>
</evidence>
<evidence type="ECO:0000256" key="2">
    <source>
        <dbReference type="ARBA" id="ARBA00004271"/>
    </source>
</evidence>
<dbReference type="InterPro" id="IPR036852">
    <property type="entry name" value="Peptidase_S8/S53_dom_sf"/>
</dbReference>
<dbReference type="AlphaFoldDB" id="A0AA87ZBY7"/>
<feature type="signal peptide" evidence="12">
    <location>
        <begin position="1"/>
        <end position="19"/>
    </location>
</feature>
<comment type="caution">
    <text evidence="16">The sequence shown here is derived from an EMBL/GenBank/DDBJ whole genome shotgun (WGS) entry which is preliminary data.</text>
</comment>
<organism evidence="16 17">
    <name type="scientific">Ficus carica</name>
    <name type="common">Common fig</name>
    <dbReference type="NCBI Taxonomy" id="3494"/>
    <lineage>
        <taxon>Eukaryota</taxon>
        <taxon>Viridiplantae</taxon>
        <taxon>Streptophyta</taxon>
        <taxon>Embryophyta</taxon>
        <taxon>Tracheophyta</taxon>
        <taxon>Spermatophyta</taxon>
        <taxon>Magnoliopsida</taxon>
        <taxon>eudicotyledons</taxon>
        <taxon>Gunneridae</taxon>
        <taxon>Pentapetalae</taxon>
        <taxon>rosids</taxon>
        <taxon>fabids</taxon>
        <taxon>Rosales</taxon>
        <taxon>Moraceae</taxon>
        <taxon>Ficeae</taxon>
        <taxon>Ficus</taxon>
    </lineage>
</organism>
<dbReference type="FunFam" id="3.30.70.80:FF:000002">
    <property type="entry name" value="Subtilisin-like protease SBT5.3"/>
    <property type="match status" value="1"/>
</dbReference>
<feature type="domain" description="Inhibitor I9" evidence="14">
    <location>
        <begin position="32"/>
        <end position="110"/>
    </location>
</feature>
<dbReference type="EMBL" id="BTGU01000003">
    <property type="protein sequence ID" value="GMN31217.1"/>
    <property type="molecule type" value="Genomic_DNA"/>
</dbReference>
<keyword evidence="6 11" id="KW-0645">Protease</keyword>
<keyword evidence="17" id="KW-1185">Reference proteome</keyword>
<evidence type="ECO:0000256" key="1">
    <source>
        <dbReference type="ARBA" id="ARBA00002076"/>
    </source>
</evidence>
<comment type="similarity">
    <text evidence="3 11">Belongs to the peptidase S8 family.</text>
</comment>
<feature type="active site" description="Charge relay system" evidence="10 11">
    <location>
        <position position="552"/>
    </location>
</feature>
<sequence>MDIPSPLLVLVSLVLVLNAQGMTRLVEGKANVHIVYMGEKRHGDPELITDSHHSLLAKIVGSKKKASEVMVYSYKHGFSGFAAKLTESQAEKVAELPGVVRVIPNSIHRLQTTRSWDSLGLSFESPSNLLHSGNYGDGVIVGVFDTGIWPESKSFDERGLGPIPSRWRGICESGEKFDATQHCNRKIIGARWFVDAFLAEYGLPLNASGKTEFLSPRDANGHGTHTASTAAGSFVGNVSYKGLAGGTARGGAPNARVAVYKVCWNVLGGQCASADILKAFDEAIHDGVDVLSLSIGFWIPLYSDVDERDGIATGSFHAVTNGISVVCGAGNDGPAAQTVQNTAPWVLTVAASSIDRAFLASITLGNNQTLTGQALFTRKEIALTGLLYPESNGLNPTASGVCEALTLNVTETIGKVVLCFTSMTRRVVMTSATSAVRAAGGVGLIVAKLPSGSLYPCPGDFPCVEVGYEVGTRILFYIRSTRFPLVKLSPSKTVVGKPVSAKVAYFSSRGPNSVSPASLKPDIAAPGVNILAATSPLDALAENGYVMHSGTSMATPHVSGIVALLKALHPTWSPAAIKSAIITTAWRAGPSGLPIFAEGSPPKLADPFDFGGGILNPNAAADPGLVYDMGTADYIHYLCAMHYNNSAISHLIGNLTNCSVEKPSVIDVNLPSITIPSIRTTPIVVARTVTNVGAPNSTYRAIIEPPTGVLVSVKPEVLIFNSTGDKISFQVTFSTTHQMNTGYFFGSLTWTDKAHFVRIPLSVRTEMFQPYGDD</sequence>
<comment type="function">
    <text evidence="1">Required for arbuscular mycorrhiza (AM) development during AM symbiosis with AM fungi (e.g. Glomeromycota intraradices).</text>
</comment>
<evidence type="ECO:0000256" key="8">
    <source>
        <dbReference type="ARBA" id="ARBA00022801"/>
    </source>
</evidence>
<dbReference type="Gene3D" id="2.60.40.2310">
    <property type="match status" value="1"/>
</dbReference>
<dbReference type="InterPro" id="IPR041469">
    <property type="entry name" value="Subtilisin-like_FN3"/>
</dbReference>
<accession>A0AA87ZBY7</accession>
<dbReference type="CDD" id="cd02120">
    <property type="entry name" value="PA_subtilisin_like"/>
    <property type="match status" value="1"/>
</dbReference>
<evidence type="ECO:0000313" key="16">
    <source>
        <dbReference type="EMBL" id="GMN31217.1"/>
    </source>
</evidence>
<dbReference type="FunFam" id="3.40.50.200:FF:000006">
    <property type="entry name" value="Subtilisin-like protease SBT1.5"/>
    <property type="match status" value="1"/>
</dbReference>
<feature type="chain" id="PRO_5041658438" evidence="12">
    <location>
        <begin position="20"/>
        <end position="774"/>
    </location>
</feature>
<dbReference type="InterPro" id="IPR034197">
    <property type="entry name" value="Peptidases_S8_3"/>
</dbReference>
<dbReference type="GO" id="GO:0009609">
    <property type="term" value="P:response to symbiotic bacterium"/>
    <property type="evidence" value="ECO:0007669"/>
    <property type="project" value="UniProtKB-ARBA"/>
</dbReference>
<evidence type="ECO:0000256" key="4">
    <source>
        <dbReference type="ARBA" id="ARBA00022523"/>
    </source>
</evidence>
<dbReference type="InterPro" id="IPR015500">
    <property type="entry name" value="Peptidase_S8_subtilisin-rel"/>
</dbReference>
<dbReference type="Gene3D" id="3.50.30.30">
    <property type="match status" value="1"/>
</dbReference>
<dbReference type="FunFam" id="3.50.30.30:FF:000005">
    <property type="entry name" value="subtilisin-like protease SBT1.5"/>
    <property type="match status" value="1"/>
</dbReference>
<dbReference type="Pfam" id="PF17766">
    <property type="entry name" value="fn3_6"/>
    <property type="match status" value="1"/>
</dbReference>
<evidence type="ECO:0000256" key="10">
    <source>
        <dbReference type="PIRSR" id="PIRSR615500-1"/>
    </source>
</evidence>
<keyword evidence="7 12" id="KW-0732">Signal</keyword>
<dbReference type="GO" id="GO:0006508">
    <property type="term" value="P:proteolysis"/>
    <property type="evidence" value="ECO:0007669"/>
    <property type="project" value="UniProtKB-KW"/>
</dbReference>
<dbReference type="Pfam" id="PF00082">
    <property type="entry name" value="Peptidase_S8"/>
    <property type="match status" value="1"/>
</dbReference>
<keyword evidence="8 11" id="KW-0378">Hydrolase</keyword>
<dbReference type="GO" id="GO:0048046">
    <property type="term" value="C:apoplast"/>
    <property type="evidence" value="ECO:0007669"/>
    <property type="project" value="UniProtKB-SubCell"/>
</dbReference>
<reference evidence="16" key="1">
    <citation type="submission" date="2023-07" db="EMBL/GenBank/DDBJ databases">
        <title>draft genome sequence of fig (Ficus carica).</title>
        <authorList>
            <person name="Takahashi T."/>
            <person name="Nishimura K."/>
        </authorList>
    </citation>
    <scope>NUCLEOTIDE SEQUENCE</scope>
</reference>
<evidence type="ECO:0000313" key="17">
    <source>
        <dbReference type="Proteomes" id="UP001187192"/>
    </source>
</evidence>
<comment type="subcellular location">
    <subcellularLocation>
        <location evidence="2">Secreted</location>
        <location evidence="2">Extracellular space</location>
        <location evidence="2">Apoplast</location>
    </subcellularLocation>
</comment>
<name>A0AA87ZBY7_FICCA</name>
<evidence type="ECO:0000259" key="13">
    <source>
        <dbReference type="Pfam" id="PF00082"/>
    </source>
</evidence>
<keyword evidence="5" id="KW-0964">Secreted</keyword>
<protein>
    <submittedName>
        <fullName evidence="16">Uncharacterized protein</fullName>
    </submittedName>
</protein>
<dbReference type="GO" id="GO:0004252">
    <property type="term" value="F:serine-type endopeptidase activity"/>
    <property type="evidence" value="ECO:0007669"/>
    <property type="project" value="UniProtKB-UniRule"/>
</dbReference>
<dbReference type="InterPro" id="IPR037045">
    <property type="entry name" value="S8pro/Inhibitor_I9_sf"/>
</dbReference>
<feature type="domain" description="Subtilisin-like protease fibronectin type-III" evidence="15">
    <location>
        <begin position="667"/>
        <end position="763"/>
    </location>
</feature>
<keyword evidence="4" id="KW-0052">Apoplast</keyword>
<dbReference type="InterPro" id="IPR045051">
    <property type="entry name" value="SBT"/>
</dbReference>
<dbReference type="GO" id="GO:0009610">
    <property type="term" value="P:response to symbiotic fungus"/>
    <property type="evidence" value="ECO:0007669"/>
    <property type="project" value="UniProtKB-ARBA"/>
</dbReference>
<dbReference type="FunFam" id="2.60.40.2310:FF:000001">
    <property type="entry name" value="Subtilisin-like protease SBT1.5"/>
    <property type="match status" value="1"/>
</dbReference>
<proteinExistence type="inferred from homology"/>
<evidence type="ECO:0000256" key="12">
    <source>
        <dbReference type="SAM" id="SignalP"/>
    </source>
</evidence>
<evidence type="ECO:0000256" key="6">
    <source>
        <dbReference type="ARBA" id="ARBA00022670"/>
    </source>
</evidence>
<dbReference type="Pfam" id="PF05922">
    <property type="entry name" value="Inhibitor_I9"/>
    <property type="match status" value="1"/>
</dbReference>
<dbReference type="PANTHER" id="PTHR10795">
    <property type="entry name" value="PROPROTEIN CONVERTASE SUBTILISIN/KEXIN"/>
    <property type="match status" value="1"/>
</dbReference>
<dbReference type="SUPFAM" id="SSF52743">
    <property type="entry name" value="Subtilisin-like"/>
    <property type="match status" value="1"/>
</dbReference>